<feature type="chain" id="PRO_5046556254" evidence="2">
    <location>
        <begin position="37"/>
        <end position="493"/>
    </location>
</feature>
<dbReference type="PANTHER" id="PTHR37834">
    <property type="entry name" value="GDSL-LIKE LIPASE/ACYLHYDROLASE DOMAIN PROTEIN (AFU_ORTHOLOGUE AFUA_2G00620)"/>
    <property type="match status" value="1"/>
</dbReference>
<dbReference type="Proteomes" id="UP001595868">
    <property type="component" value="Unassembled WGS sequence"/>
</dbReference>
<dbReference type="SMART" id="SM00637">
    <property type="entry name" value="CBD_II"/>
    <property type="match status" value="1"/>
</dbReference>
<dbReference type="InterPro" id="IPR006311">
    <property type="entry name" value="TAT_signal"/>
</dbReference>
<dbReference type="InterPro" id="IPR052762">
    <property type="entry name" value="PCW_deacetylase/CE"/>
</dbReference>
<feature type="region of interest" description="Disordered" evidence="1">
    <location>
        <begin position="347"/>
        <end position="386"/>
    </location>
</feature>
<feature type="domain" description="CBM2" evidence="3">
    <location>
        <begin position="383"/>
        <end position="493"/>
    </location>
</feature>
<dbReference type="PROSITE" id="PS51318">
    <property type="entry name" value="TAT"/>
    <property type="match status" value="1"/>
</dbReference>
<evidence type="ECO:0000256" key="1">
    <source>
        <dbReference type="SAM" id="MobiDB-lite"/>
    </source>
</evidence>
<sequence length="493" mass="50801">MTTIPFRRARALALAAGVLAAAVCGTVLSGLPAASAATGDGSPTDSNITFVGRWDRSNSTAYVPNWAGAYLKTGFTGTTVKLRQRNTIDLYYSIDGADFSYLTNVRGTVNLTPTPLRAGNHTLRVSYRVVAGSYTGDAVFQGLVLDAGATTRPVPVSPRLVEFVGDSITLGTTSSRTALTAYGWLVGEQLGVEHTQLGYGGGCLVATADGCVSVASQFLKTGYAASSPNWDFSRYQADAVVINLGTNDVSHGVTTAQFQNGYVSFLRTVRSKYPRAAIFALRTFSGRFATQTAAAVKTVTDGGDPNVNYVDTTGWLPADGLSDSVHPNDAGHRAIAAKLAPVVAAKLGGSTPTPTATGSNPTPTPTGSTPTPTPTPTATPTSGEPAPTGCAVSYVVTGQWQGGFQADVTVRNTGSVAVNGWTLQWSFANGQQVTQAWNAGYTQFGATVRMTNVDWNAGIAPGATAGFGFLASATGTNAKPTAFTLNGSACSAA</sequence>
<reference evidence="5" key="1">
    <citation type="journal article" date="2019" name="Int. J. Syst. Evol. Microbiol.">
        <title>The Global Catalogue of Microorganisms (GCM) 10K type strain sequencing project: providing services to taxonomists for standard genome sequencing and annotation.</title>
        <authorList>
            <consortium name="The Broad Institute Genomics Platform"/>
            <consortium name="The Broad Institute Genome Sequencing Center for Infectious Disease"/>
            <person name="Wu L."/>
            <person name="Ma J."/>
        </authorList>
    </citation>
    <scope>NUCLEOTIDE SEQUENCE [LARGE SCALE GENOMIC DNA]</scope>
    <source>
        <strain evidence="5">2902at01</strain>
    </source>
</reference>
<proteinExistence type="predicted"/>
<dbReference type="Pfam" id="PF17996">
    <property type="entry name" value="CE2_N"/>
    <property type="match status" value="1"/>
</dbReference>
<dbReference type="InterPro" id="IPR036514">
    <property type="entry name" value="SGNH_hydro_sf"/>
</dbReference>
<dbReference type="RefSeq" id="WP_377553521.1">
    <property type="nucleotide sequence ID" value="NZ_JBHSBN010000059.1"/>
</dbReference>
<dbReference type="InterPro" id="IPR001919">
    <property type="entry name" value="CBD2"/>
</dbReference>
<dbReference type="InterPro" id="IPR012291">
    <property type="entry name" value="CBM2_carb-bd_dom_sf"/>
</dbReference>
<feature type="compositionally biased region" description="Low complexity" evidence="1">
    <location>
        <begin position="347"/>
        <end position="370"/>
    </location>
</feature>
<dbReference type="InterPro" id="IPR008965">
    <property type="entry name" value="CBM2/CBM3_carb-bd_dom_sf"/>
</dbReference>
<dbReference type="EMBL" id="JBHSBN010000059">
    <property type="protein sequence ID" value="MFC4110776.1"/>
    <property type="molecule type" value="Genomic_DNA"/>
</dbReference>
<dbReference type="InterPro" id="IPR013830">
    <property type="entry name" value="SGNH_hydro"/>
</dbReference>
<accession>A0ABV8KXM3</accession>
<protein>
    <submittedName>
        <fullName evidence="4">Cellulose binding domain-containing protein</fullName>
    </submittedName>
</protein>
<evidence type="ECO:0000256" key="2">
    <source>
        <dbReference type="SAM" id="SignalP"/>
    </source>
</evidence>
<evidence type="ECO:0000313" key="5">
    <source>
        <dbReference type="Proteomes" id="UP001595868"/>
    </source>
</evidence>
<organism evidence="4 5">
    <name type="scientific">Micromonospora zhanjiangensis</name>
    <dbReference type="NCBI Taxonomy" id="1522057"/>
    <lineage>
        <taxon>Bacteria</taxon>
        <taxon>Bacillati</taxon>
        <taxon>Actinomycetota</taxon>
        <taxon>Actinomycetes</taxon>
        <taxon>Micromonosporales</taxon>
        <taxon>Micromonosporaceae</taxon>
        <taxon>Micromonospora</taxon>
    </lineage>
</organism>
<dbReference type="Gene3D" id="2.60.40.290">
    <property type="match status" value="1"/>
</dbReference>
<evidence type="ECO:0000259" key="3">
    <source>
        <dbReference type="PROSITE" id="PS51173"/>
    </source>
</evidence>
<dbReference type="Pfam" id="PF00553">
    <property type="entry name" value="CBM_2"/>
    <property type="match status" value="1"/>
</dbReference>
<dbReference type="Pfam" id="PF13472">
    <property type="entry name" value="Lipase_GDSL_2"/>
    <property type="match status" value="1"/>
</dbReference>
<dbReference type="Gene3D" id="2.60.120.260">
    <property type="entry name" value="Galactose-binding domain-like"/>
    <property type="match status" value="1"/>
</dbReference>
<dbReference type="InterPro" id="IPR037461">
    <property type="entry name" value="CtCE2-like_dom"/>
</dbReference>
<dbReference type="PROSITE" id="PS51173">
    <property type="entry name" value="CBM2"/>
    <property type="match status" value="1"/>
</dbReference>
<name>A0ABV8KXM3_9ACTN</name>
<gene>
    <name evidence="4" type="ORF">ACFOX0_33300</name>
</gene>
<dbReference type="Gene3D" id="3.40.50.1110">
    <property type="entry name" value="SGNH hydrolase"/>
    <property type="match status" value="1"/>
</dbReference>
<dbReference type="InterPro" id="IPR040794">
    <property type="entry name" value="CE2_N"/>
</dbReference>
<keyword evidence="2" id="KW-0732">Signal</keyword>
<dbReference type="SUPFAM" id="SSF52266">
    <property type="entry name" value="SGNH hydrolase"/>
    <property type="match status" value="1"/>
</dbReference>
<dbReference type="CDD" id="cd01831">
    <property type="entry name" value="Endoglucanase_E_like"/>
    <property type="match status" value="1"/>
</dbReference>
<keyword evidence="5" id="KW-1185">Reference proteome</keyword>
<feature type="signal peptide" evidence="2">
    <location>
        <begin position="1"/>
        <end position="36"/>
    </location>
</feature>
<evidence type="ECO:0000313" key="4">
    <source>
        <dbReference type="EMBL" id="MFC4110776.1"/>
    </source>
</evidence>
<comment type="caution">
    <text evidence="4">The sequence shown here is derived from an EMBL/GenBank/DDBJ whole genome shotgun (WGS) entry which is preliminary data.</text>
</comment>
<dbReference type="SUPFAM" id="SSF49384">
    <property type="entry name" value="Carbohydrate-binding domain"/>
    <property type="match status" value="1"/>
</dbReference>
<dbReference type="PANTHER" id="PTHR37834:SF2">
    <property type="entry name" value="ESTERASE, SGNH HYDROLASE-TYPE"/>
    <property type="match status" value="1"/>
</dbReference>